<dbReference type="EMBL" id="QHGU01000043">
    <property type="protein sequence ID" value="PZM55445.1"/>
    <property type="molecule type" value="Genomic_DNA"/>
</dbReference>
<feature type="domain" description="MBG" evidence="3">
    <location>
        <begin position="452"/>
        <end position="556"/>
    </location>
</feature>
<dbReference type="AlphaFoldDB" id="A0A1L2H2M8"/>
<evidence type="ECO:0000259" key="3">
    <source>
        <dbReference type="Pfam" id="PF17883"/>
    </source>
</evidence>
<evidence type="ECO:0000313" key="7">
    <source>
        <dbReference type="Proteomes" id="UP000469871"/>
    </source>
</evidence>
<dbReference type="InterPro" id="IPR041277">
    <property type="entry name" value="MBG_Lactobacillales"/>
</dbReference>
<dbReference type="Proteomes" id="UP000249070">
    <property type="component" value="Unassembled WGS sequence"/>
</dbReference>
<dbReference type="EMBL" id="WEFP01000001">
    <property type="protein sequence ID" value="KAB7575898.1"/>
    <property type="molecule type" value="Genomic_DNA"/>
</dbReference>
<reference evidence="4 7" key="2">
    <citation type="submission" date="2019-10" db="EMBL/GenBank/DDBJ databases">
        <title>Evolutionary dynamics of vancomycin-resistant Enterococcus faecium during gastrointestinal tract colonization and bloodstream infection in immunocompromised pediatric patients.</title>
        <authorList>
            <person name="Chilambi G.S."/>
            <person name="Nordstrom H.R."/>
            <person name="Evans D.R."/>
            <person name="Ferrolino J."/>
            <person name="Hayden R.T."/>
            <person name="Maron G.M."/>
            <person name="Vo A.N."/>
            <person name="Gilmore M.S."/>
            <person name="Wolf J."/>
            <person name="Rosch J.W."/>
            <person name="Van Tyne D."/>
        </authorList>
    </citation>
    <scope>NUCLEOTIDE SEQUENCE [LARGE SCALE GENOMIC DNA]</scope>
    <source>
        <strain evidence="4 7">VRECG27</strain>
    </source>
</reference>
<comment type="caution">
    <text evidence="4">The sequence shown here is derived from an EMBL/GenBank/DDBJ whole genome shotgun (WGS) entry which is preliminary data.</text>
</comment>
<evidence type="ECO:0000256" key="1">
    <source>
        <dbReference type="SAM" id="MobiDB-lite"/>
    </source>
</evidence>
<evidence type="ECO:0000313" key="4">
    <source>
        <dbReference type="EMBL" id="KAB7575898.1"/>
    </source>
</evidence>
<evidence type="ECO:0000313" key="5">
    <source>
        <dbReference type="EMBL" id="PZM55445.1"/>
    </source>
</evidence>
<name>A0A1L2H2M8_ENTFC</name>
<accession>A0A1L2H2M8</accession>
<dbReference type="Pfam" id="PF17883">
    <property type="entry name" value="MBG"/>
    <property type="match status" value="2"/>
</dbReference>
<dbReference type="GeneID" id="66454660"/>
<protein>
    <submittedName>
        <fullName evidence="4">LPXTG cell wall anchor domain-containing protein</fullName>
    </submittedName>
</protein>
<evidence type="ECO:0000313" key="6">
    <source>
        <dbReference type="Proteomes" id="UP000249070"/>
    </source>
</evidence>
<keyword evidence="2" id="KW-1133">Transmembrane helix</keyword>
<feature type="transmembrane region" description="Helical" evidence="2">
    <location>
        <begin position="744"/>
        <end position="765"/>
    </location>
</feature>
<feature type="domain" description="MBG" evidence="3">
    <location>
        <begin position="564"/>
        <end position="653"/>
    </location>
</feature>
<proteinExistence type="predicted"/>
<keyword evidence="2" id="KW-0812">Transmembrane</keyword>
<dbReference type="NCBIfam" id="TIGR01167">
    <property type="entry name" value="LPXTG_anchor"/>
    <property type="match status" value="1"/>
</dbReference>
<sequence>MKMIKKTQNKIQRICQKHFVSRLKAVSKRKYLHPIMISIILIFTFLGSLSSIYVNVYTETSNFANQTTEETNSPPYSEIQSIESTNQSSNNETTSTTSSTQLIDPTEKEITAAKAAGEKAYSETGRSQTFSTVAATANFNGHTIPDGYTVIYAKDGVIVAVNGSMSADKTALQGVTKAIAFIDNRPDIHNLFIGSTVNGTTITFPKSIYMGVATAGNTIDSVTPNADKSYSFTPSTWGGLPAGGGMSTFSIGIQLANDIPFTGYSIKNGQIVDGKGNVSNFPTYQAATVQVNANRTGTFSYTVNGGAAKIGTYGTTLSGIHVGDKVVITPTAVTGYSFAQTNGSFTALESNVDTVTYTGKQTPITIKYQDYFGQMIAPSKIMNLTYGSAAQDLTTNTPTINGYTFTAVSATETKNQSAMSVLASLDTNGNVIVKDANGKQISEVILYYKTNATVSINANGSKYYDGLSVVPIVKYAFNDKTESTSLLNNDLSIDQITWNPTDFKAMNEKGVEVTAPTEIGTYTSWQLTKSGLAKLAARTNYLFTIVQTSDVYTIKQISGAVELSGSKTYDGKAGVPSIHVKLAEGVTSSLTPVQVALSSMDYTADAQSAKNMVNAGSYTIKLTNSGIDKVKAANPKLSFTDIANTSGTYTIYKANAVITVDDAAFNYDAQSHSISVGNLHVTGVVLGESLDYTLTVNSRTDIGSQIVTISLGEGSVNNNYTIIATDTAKLTINPTLLLPSTGGIGLLPFVFLGLIFIFSGFFYFIHRKKKAGEQR</sequence>
<feature type="transmembrane region" description="Helical" evidence="2">
    <location>
        <begin position="31"/>
        <end position="54"/>
    </location>
</feature>
<feature type="compositionally biased region" description="Low complexity" evidence="1">
    <location>
        <begin position="77"/>
        <end position="101"/>
    </location>
</feature>
<evidence type="ECO:0000256" key="2">
    <source>
        <dbReference type="SAM" id="Phobius"/>
    </source>
</evidence>
<reference evidence="5 6" key="1">
    <citation type="submission" date="2018-05" db="EMBL/GenBank/DDBJ databases">
        <title>Vancomycin-resistant Enterococcus faecium strain from Chelyabinsk, Russia.</title>
        <authorList>
            <person name="Gostev V."/>
            <person name="Goncharov A."/>
            <person name="Kolodzhieva V."/>
            <person name="Suvorov A."/>
            <person name="Sidorenko S."/>
            <person name="Zueva L."/>
        </authorList>
    </citation>
    <scope>NUCLEOTIDE SEQUENCE [LARGE SCALE GENOMIC DNA]</scope>
    <source>
        <strain evidence="5 6">20</strain>
    </source>
</reference>
<dbReference type="RefSeq" id="WP_002303963.1">
    <property type="nucleotide sequence ID" value="NZ_AP027221.1"/>
</dbReference>
<organism evidence="4 7">
    <name type="scientific">Enterococcus faecium</name>
    <name type="common">Streptococcus faecium</name>
    <dbReference type="NCBI Taxonomy" id="1352"/>
    <lineage>
        <taxon>Bacteria</taxon>
        <taxon>Bacillati</taxon>
        <taxon>Bacillota</taxon>
        <taxon>Bacilli</taxon>
        <taxon>Lactobacillales</taxon>
        <taxon>Enterococcaceae</taxon>
        <taxon>Enterococcus</taxon>
    </lineage>
</organism>
<gene>
    <name evidence="5" type="ORF">DKP91_09470</name>
    <name evidence="4" type="ORF">GBM73_00605</name>
</gene>
<keyword evidence="2" id="KW-0472">Membrane</keyword>
<dbReference type="Gene3D" id="3.10.430.110">
    <property type="match status" value="2"/>
</dbReference>
<feature type="region of interest" description="Disordered" evidence="1">
    <location>
        <begin position="66"/>
        <end position="103"/>
    </location>
</feature>
<dbReference type="Proteomes" id="UP000469871">
    <property type="component" value="Unassembled WGS sequence"/>
</dbReference>
<feature type="compositionally biased region" description="Polar residues" evidence="1">
    <location>
        <begin position="66"/>
        <end position="75"/>
    </location>
</feature>